<gene>
    <name evidence="2" type="ORF">FHR98_001586</name>
</gene>
<dbReference type="InterPro" id="IPR050266">
    <property type="entry name" value="AB_hydrolase_sf"/>
</dbReference>
<organism evidence="2 3">
    <name type="scientific">Limibacillus halophilus</name>
    <dbReference type="NCBI Taxonomy" id="1579333"/>
    <lineage>
        <taxon>Bacteria</taxon>
        <taxon>Pseudomonadati</taxon>
        <taxon>Pseudomonadota</taxon>
        <taxon>Alphaproteobacteria</taxon>
        <taxon>Rhodospirillales</taxon>
        <taxon>Rhodovibrionaceae</taxon>
        <taxon>Limibacillus</taxon>
    </lineage>
</organism>
<dbReference type="GO" id="GO:0016020">
    <property type="term" value="C:membrane"/>
    <property type="evidence" value="ECO:0007669"/>
    <property type="project" value="TreeGrafter"/>
</dbReference>
<comment type="caution">
    <text evidence="2">The sequence shown here is derived from an EMBL/GenBank/DDBJ whole genome shotgun (WGS) entry which is preliminary data.</text>
</comment>
<evidence type="ECO:0000259" key="1">
    <source>
        <dbReference type="Pfam" id="PF12697"/>
    </source>
</evidence>
<dbReference type="SUPFAM" id="SSF53474">
    <property type="entry name" value="alpha/beta-Hydrolases"/>
    <property type="match status" value="1"/>
</dbReference>
<dbReference type="EMBL" id="JACHXA010000003">
    <property type="protein sequence ID" value="MBB3065307.1"/>
    <property type="molecule type" value="Genomic_DNA"/>
</dbReference>
<protein>
    <submittedName>
        <fullName evidence="2">Pimeloyl-ACP methyl ester carboxylesterase</fullName>
    </submittedName>
</protein>
<proteinExistence type="predicted"/>
<name>A0A839SQZ9_9PROT</name>
<dbReference type="Proteomes" id="UP000581135">
    <property type="component" value="Unassembled WGS sequence"/>
</dbReference>
<evidence type="ECO:0000313" key="3">
    <source>
        <dbReference type="Proteomes" id="UP000581135"/>
    </source>
</evidence>
<feature type="domain" description="AB hydrolase-1" evidence="1">
    <location>
        <begin position="27"/>
        <end position="253"/>
    </location>
</feature>
<dbReference type="PANTHER" id="PTHR43798:SF33">
    <property type="entry name" value="HYDROLASE, PUTATIVE (AFU_ORTHOLOGUE AFUA_2G14860)-RELATED"/>
    <property type="match status" value="1"/>
</dbReference>
<sequence length="270" mass="28897">MELTVDGHRVHAATGGRQFDPNLPAMIFLHGAGMDRTVWSLQSRYFAHRGHAVLVPDLAGHGQSDGEAKTSIGDWADWVSQLVTAAGVAGAVLVGHSMGSLIALETARRHPQQVTGLLLLGVAPRMPVHPDLLAAAQANDRKAASLISDWGYGPTGHIGGAKIPGLYLVWGGERLLEQAHPDSLFRDLSACNSHKVESDGITCPTLLVLGDKDRMTPAKAGLKLSQMMERSEAIVIPESGHMIMLEKPDETLAAMKQFTSRLSKEGRQAV</sequence>
<dbReference type="Pfam" id="PF12697">
    <property type="entry name" value="Abhydrolase_6"/>
    <property type="match status" value="1"/>
</dbReference>
<accession>A0A839SQZ9</accession>
<dbReference type="Gene3D" id="3.40.50.1820">
    <property type="entry name" value="alpha/beta hydrolase"/>
    <property type="match status" value="1"/>
</dbReference>
<dbReference type="PRINTS" id="PR00111">
    <property type="entry name" value="ABHYDROLASE"/>
</dbReference>
<dbReference type="PANTHER" id="PTHR43798">
    <property type="entry name" value="MONOACYLGLYCEROL LIPASE"/>
    <property type="match status" value="1"/>
</dbReference>
<dbReference type="InterPro" id="IPR029058">
    <property type="entry name" value="AB_hydrolase_fold"/>
</dbReference>
<dbReference type="RefSeq" id="WP_183416112.1">
    <property type="nucleotide sequence ID" value="NZ_JACHXA010000003.1"/>
</dbReference>
<dbReference type="InterPro" id="IPR000073">
    <property type="entry name" value="AB_hydrolase_1"/>
</dbReference>
<keyword evidence="3" id="KW-1185">Reference proteome</keyword>
<dbReference type="AlphaFoldDB" id="A0A839SQZ9"/>
<evidence type="ECO:0000313" key="2">
    <source>
        <dbReference type="EMBL" id="MBB3065307.1"/>
    </source>
</evidence>
<reference evidence="2 3" key="1">
    <citation type="submission" date="2020-08" db="EMBL/GenBank/DDBJ databases">
        <title>Genomic Encyclopedia of Type Strains, Phase III (KMG-III): the genomes of soil and plant-associated and newly described type strains.</title>
        <authorList>
            <person name="Whitman W."/>
        </authorList>
    </citation>
    <scope>NUCLEOTIDE SEQUENCE [LARGE SCALE GENOMIC DNA]</scope>
    <source>
        <strain evidence="2 3">CECT 8803</strain>
    </source>
</reference>